<keyword evidence="1" id="KW-0614">Plasmid</keyword>
<proteinExistence type="predicted"/>
<name>D5SZJ0_PLAL2</name>
<dbReference type="AlphaFoldDB" id="D5SZJ0"/>
<dbReference type="EMBL" id="CP001745">
    <property type="protein sequence ID" value="ADG70110.1"/>
    <property type="molecule type" value="Genomic_DNA"/>
</dbReference>
<dbReference type="RefSeq" id="WP_013112541.1">
    <property type="nucleotide sequence ID" value="NC_014149.1"/>
</dbReference>
<evidence type="ECO:0000313" key="1">
    <source>
        <dbReference type="EMBL" id="ADG70110.1"/>
    </source>
</evidence>
<accession>D5SZJ0</accession>
<gene>
    <name evidence="1" type="ordered locus">Plim_4303</name>
</gene>
<dbReference type="InterPro" id="IPR013324">
    <property type="entry name" value="RNA_pol_sigma_r3/r4-like"/>
</dbReference>
<geneLocation type="plasmid" evidence="1 2">
    <name>pPLIM01</name>
</geneLocation>
<dbReference type="SUPFAM" id="SSF88659">
    <property type="entry name" value="Sigma3 and sigma4 domains of RNA polymerase sigma factors"/>
    <property type="match status" value="1"/>
</dbReference>
<dbReference type="InterPro" id="IPR036388">
    <property type="entry name" value="WH-like_DNA-bd_sf"/>
</dbReference>
<evidence type="ECO:0000313" key="2">
    <source>
        <dbReference type="Proteomes" id="UP000002220"/>
    </source>
</evidence>
<dbReference type="Proteomes" id="UP000002220">
    <property type="component" value="Plasmid pPLIM01"/>
</dbReference>
<sequence length="91" mass="10413">MSVRDKRGAKVDLDRPNHDLWTYLISVNRDSPHNIRAISALMLRLLGNLSLDQIARVLKTHRGRVSRLLRRGRLIARTHLQAEEPVEVSLG</sequence>
<dbReference type="KEGG" id="plm:Plim_4303"/>
<keyword evidence="2" id="KW-1185">Reference proteome</keyword>
<dbReference type="HOGENOM" id="CLU_2424397_0_0_0"/>
<reference evidence="1 2" key="1">
    <citation type="journal article" date="2010" name="Stand. Genomic Sci.">
        <title>Complete genome sequence of Planctomyces limnophilus type strain (Mu 290).</title>
        <authorList>
            <person name="Labutti K."/>
            <person name="Sikorski J."/>
            <person name="Schneider S."/>
            <person name="Nolan M."/>
            <person name="Lucas S."/>
            <person name="Glavina Del Rio T."/>
            <person name="Tice H."/>
            <person name="Cheng J.F."/>
            <person name="Goodwin L."/>
            <person name="Pitluck S."/>
            <person name="Liolios K."/>
            <person name="Ivanova N."/>
            <person name="Mavromatis K."/>
            <person name="Mikhailova N."/>
            <person name="Pati A."/>
            <person name="Chen A."/>
            <person name="Palaniappan K."/>
            <person name="Land M."/>
            <person name="Hauser L."/>
            <person name="Chang Y.J."/>
            <person name="Jeffries C.D."/>
            <person name="Tindall B.J."/>
            <person name="Rohde M."/>
            <person name="Goker M."/>
            <person name="Woyke T."/>
            <person name="Bristow J."/>
            <person name="Eisen J.A."/>
            <person name="Markowitz V."/>
            <person name="Hugenholtz P."/>
            <person name="Kyrpides N.C."/>
            <person name="Klenk H.P."/>
            <person name="Lapidus A."/>
        </authorList>
    </citation>
    <scope>NUCLEOTIDE SEQUENCE [LARGE SCALE GENOMIC DNA]</scope>
    <source>
        <strain evidence="2">ATCC 43296 / DSM 3776 / IFAM 1008 / 290</strain>
        <plasmid evidence="1 2">pPLIM01</plasmid>
    </source>
</reference>
<protein>
    <submittedName>
        <fullName evidence="1">Uncharacterized protein</fullName>
    </submittedName>
</protein>
<organism evidence="1 2">
    <name type="scientific">Planctopirus limnophila (strain ATCC 43296 / DSM 3776 / IFAM 1008 / Mu 290)</name>
    <name type="common">Planctomyces limnophilus</name>
    <dbReference type="NCBI Taxonomy" id="521674"/>
    <lineage>
        <taxon>Bacteria</taxon>
        <taxon>Pseudomonadati</taxon>
        <taxon>Planctomycetota</taxon>
        <taxon>Planctomycetia</taxon>
        <taxon>Planctomycetales</taxon>
        <taxon>Planctomycetaceae</taxon>
        <taxon>Planctopirus</taxon>
    </lineage>
</organism>
<dbReference type="Gene3D" id="1.10.10.10">
    <property type="entry name" value="Winged helix-like DNA-binding domain superfamily/Winged helix DNA-binding domain"/>
    <property type="match status" value="1"/>
</dbReference>